<evidence type="ECO:0000256" key="19">
    <source>
        <dbReference type="PROSITE-ProRule" id="PRU10141"/>
    </source>
</evidence>
<dbReference type="EMBL" id="FR824284">
    <property type="protein sequence ID" value="CCA24428.1"/>
    <property type="molecule type" value="Genomic_DNA"/>
</dbReference>
<evidence type="ECO:0000256" key="14">
    <source>
        <dbReference type="ARBA" id="ARBA00039612"/>
    </source>
</evidence>
<evidence type="ECO:0000256" key="20">
    <source>
        <dbReference type="RuleBase" id="RU000304"/>
    </source>
</evidence>
<dbReference type="InterPro" id="IPR011009">
    <property type="entry name" value="Kinase-like_dom_sf"/>
</dbReference>
<dbReference type="HOGENOM" id="CLU_000288_181_1_1"/>
<evidence type="ECO:0000256" key="11">
    <source>
        <dbReference type="ARBA" id="ARBA00023242"/>
    </source>
</evidence>
<evidence type="ECO:0000256" key="4">
    <source>
        <dbReference type="ARBA" id="ARBA00022527"/>
    </source>
</evidence>
<keyword evidence="12" id="KW-0131">Cell cycle</keyword>
<dbReference type="AlphaFoldDB" id="F0WSV0"/>
<reference evidence="23" key="2">
    <citation type="submission" date="2011-02" db="EMBL/GenBank/DDBJ databases">
        <authorList>
            <person name="MacLean D."/>
        </authorList>
    </citation>
    <scope>NUCLEOTIDE SEQUENCE</scope>
</reference>
<dbReference type="FunFam" id="3.30.200.20:FF:000554">
    <property type="entry name" value="CMGC/CDK/CDK7 protein kinase"/>
    <property type="match status" value="1"/>
</dbReference>
<dbReference type="SUPFAM" id="SSF56112">
    <property type="entry name" value="Protein kinase-like (PK-like)"/>
    <property type="match status" value="1"/>
</dbReference>
<dbReference type="GO" id="GO:0005524">
    <property type="term" value="F:ATP binding"/>
    <property type="evidence" value="ECO:0007669"/>
    <property type="project" value="UniProtKB-UniRule"/>
</dbReference>
<keyword evidence="8 18" id="KW-0547">Nucleotide-binding</keyword>
<dbReference type="GO" id="GO:0008353">
    <property type="term" value="F:RNA polymerase II CTD heptapeptide repeat kinase activity"/>
    <property type="evidence" value="ECO:0007669"/>
    <property type="project" value="UniProtKB-EC"/>
</dbReference>
<dbReference type="PROSITE" id="PS00108">
    <property type="entry name" value="PROTEIN_KINASE_ST"/>
    <property type="match status" value="1"/>
</dbReference>
<dbReference type="Gene3D" id="3.30.200.20">
    <property type="entry name" value="Phosphorylase Kinase, domain 1"/>
    <property type="match status" value="1"/>
</dbReference>
<feature type="binding site" evidence="18 19">
    <location>
        <position position="65"/>
    </location>
    <ligand>
        <name>ATP</name>
        <dbReference type="ChEBI" id="CHEBI:30616"/>
    </ligand>
</feature>
<keyword evidence="10 18" id="KW-0067">ATP-binding</keyword>
<evidence type="ECO:0000256" key="13">
    <source>
        <dbReference type="ARBA" id="ARBA00038543"/>
    </source>
</evidence>
<evidence type="ECO:0000256" key="6">
    <source>
        <dbReference type="ARBA" id="ARBA00022618"/>
    </source>
</evidence>
<evidence type="ECO:0000259" key="22">
    <source>
        <dbReference type="PROSITE" id="PS50011"/>
    </source>
</evidence>
<reference evidence="23" key="1">
    <citation type="journal article" date="2011" name="PLoS Biol.">
        <title>Gene gain and loss during evolution of obligate parasitism in the white rust pathogen of Arabidopsis thaliana.</title>
        <authorList>
            <person name="Kemen E."/>
            <person name="Gardiner A."/>
            <person name="Schultz-Larsen T."/>
            <person name="Kemen A.C."/>
            <person name="Balmuth A.L."/>
            <person name="Robert-Seilaniantz A."/>
            <person name="Bailey K."/>
            <person name="Holub E."/>
            <person name="Studholme D.J."/>
            <person name="Maclean D."/>
            <person name="Jones J.D."/>
        </authorList>
    </citation>
    <scope>NUCLEOTIDE SEQUENCE</scope>
</reference>
<evidence type="ECO:0000313" key="23">
    <source>
        <dbReference type="EMBL" id="CCA24428.1"/>
    </source>
</evidence>
<evidence type="ECO:0000256" key="15">
    <source>
        <dbReference type="ARBA" id="ARBA00041902"/>
    </source>
</evidence>
<dbReference type="InterPro" id="IPR008271">
    <property type="entry name" value="Ser/Thr_kinase_AS"/>
</dbReference>
<organism evidence="23">
    <name type="scientific">Albugo laibachii Nc14</name>
    <dbReference type="NCBI Taxonomy" id="890382"/>
    <lineage>
        <taxon>Eukaryota</taxon>
        <taxon>Sar</taxon>
        <taxon>Stramenopiles</taxon>
        <taxon>Oomycota</taxon>
        <taxon>Peronosporomycetes</taxon>
        <taxon>Albuginales</taxon>
        <taxon>Albuginaceae</taxon>
        <taxon>Albugo</taxon>
    </lineage>
</organism>
<evidence type="ECO:0000256" key="5">
    <source>
        <dbReference type="ARBA" id="ARBA00022553"/>
    </source>
</evidence>
<evidence type="ECO:0000256" key="9">
    <source>
        <dbReference type="ARBA" id="ARBA00022777"/>
    </source>
</evidence>
<keyword evidence="5" id="KW-0597">Phosphoprotein</keyword>
<evidence type="ECO:0000256" key="3">
    <source>
        <dbReference type="ARBA" id="ARBA00012409"/>
    </source>
</evidence>
<dbReference type="Pfam" id="PF00069">
    <property type="entry name" value="Pkinase"/>
    <property type="match status" value="1"/>
</dbReference>
<dbReference type="FunFam" id="1.10.510.10:FF:000097">
    <property type="entry name" value="Putative cyclin-dependent kinase 7"/>
    <property type="match status" value="1"/>
</dbReference>
<evidence type="ECO:0000256" key="1">
    <source>
        <dbReference type="ARBA" id="ARBA00004123"/>
    </source>
</evidence>
<dbReference type="GO" id="GO:0004693">
    <property type="term" value="F:cyclin-dependent protein serine/threonine kinase activity"/>
    <property type="evidence" value="ECO:0007669"/>
    <property type="project" value="TreeGrafter"/>
</dbReference>
<feature type="domain" description="Protein kinase" evidence="22">
    <location>
        <begin position="36"/>
        <end position="317"/>
    </location>
</feature>
<dbReference type="InterPro" id="IPR017441">
    <property type="entry name" value="Protein_kinase_ATP_BS"/>
</dbReference>
<dbReference type="InterPro" id="IPR000719">
    <property type="entry name" value="Prot_kinase_dom"/>
</dbReference>
<keyword evidence="7" id="KW-0808">Transferase</keyword>
<dbReference type="PROSITE" id="PS00107">
    <property type="entry name" value="PROTEIN_KINASE_ATP"/>
    <property type="match status" value="1"/>
</dbReference>
<evidence type="ECO:0000256" key="8">
    <source>
        <dbReference type="ARBA" id="ARBA00022741"/>
    </source>
</evidence>
<dbReference type="InterPro" id="IPR050108">
    <property type="entry name" value="CDK"/>
</dbReference>
<dbReference type="PANTHER" id="PTHR24056:SF0">
    <property type="entry name" value="CYCLIN-DEPENDENT KINASE 7"/>
    <property type="match status" value="1"/>
</dbReference>
<comment type="similarity">
    <text evidence="2">Belongs to the protein kinase superfamily. CMGC Ser/Thr protein kinase family. CDC2/CDKX subfamily.</text>
</comment>
<feature type="compositionally biased region" description="Polar residues" evidence="21">
    <location>
        <begin position="332"/>
        <end position="343"/>
    </location>
</feature>
<keyword evidence="6" id="KW-0132">Cell division</keyword>
<dbReference type="SMART" id="SM00220">
    <property type="entry name" value="S_TKc"/>
    <property type="match status" value="1"/>
</dbReference>
<feature type="active site" description="Proton acceptor" evidence="17">
    <location>
        <position position="158"/>
    </location>
</feature>
<sequence>MMKLTRHKNQTNENYWKRLNLPTHHPSNLKKLMERYQLGKVLGEGTFGIVHAATQKSTSRQVAIKQFKRGKFKDGVDFTALREVKLQAELKHPNVVELLDVFIANDTINLVFELLPYNLDRVIKEKSIVLTPADIKAYMKMLFEGLAYCHSHYVLHRDLKPENLLIGEDGQVKIGDFGLARVYGSPNRNMTSMVCTIWYRPPELLFGAAEYSHYVDIWGAGCIFAELMLRVPYLTGINEVDQLGKIFHAIGTPSEENWPGMSVLPNYIEYTKNTKPPPLSSIFTAASEDALELLGKLLKLNPTERPTAAEALAHPYFSNTPAPTPIEKLPSASHTRSQIDPSK</sequence>
<protein>
    <recommendedName>
        <fullName evidence="14">Cyclin-dependent kinase 2 homolog</fullName>
        <ecNumber evidence="3">2.7.11.23</ecNumber>
    </recommendedName>
    <alternativeName>
        <fullName evidence="15">Cell division control protein 2 homolog</fullName>
    </alternativeName>
    <alternativeName>
        <fullName evidence="16">cdc2-related kinase 2</fullName>
    </alternativeName>
</protein>
<dbReference type="InterPro" id="IPR037770">
    <property type="entry name" value="CDK7"/>
</dbReference>
<accession>F0WSV0</accession>
<dbReference type="GO" id="GO:0070985">
    <property type="term" value="C:transcription factor TFIIK complex"/>
    <property type="evidence" value="ECO:0007669"/>
    <property type="project" value="InterPro"/>
</dbReference>
<keyword evidence="11" id="KW-0539">Nucleus</keyword>
<gene>
    <name evidence="23" type="primary">AlNc14C239G9445</name>
    <name evidence="23" type="ORF">ALNC14_105720</name>
</gene>
<evidence type="ECO:0000256" key="10">
    <source>
        <dbReference type="ARBA" id="ARBA00022840"/>
    </source>
</evidence>
<dbReference type="GO" id="GO:0051301">
    <property type="term" value="P:cell division"/>
    <property type="evidence" value="ECO:0007669"/>
    <property type="project" value="UniProtKB-KW"/>
</dbReference>
<dbReference type="CDD" id="cd07841">
    <property type="entry name" value="STKc_CDK7"/>
    <property type="match status" value="1"/>
</dbReference>
<feature type="region of interest" description="Disordered" evidence="21">
    <location>
        <begin position="314"/>
        <end position="343"/>
    </location>
</feature>
<proteinExistence type="inferred from homology"/>
<evidence type="ECO:0000256" key="7">
    <source>
        <dbReference type="ARBA" id="ARBA00022679"/>
    </source>
</evidence>
<comment type="subunit">
    <text evidence="13">May form a complex composed of at least the catalytic subunit CRK2 and a cyclin.</text>
</comment>
<dbReference type="PROSITE" id="PS50011">
    <property type="entry name" value="PROTEIN_KINASE_DOM"/>
    <property type="match status" value="1"/>
</dbReference>
<dbReference type="PANTHER" id="PTHR24056">
    <property type="entry name" value="CELL DIVISION PROTEIN KINASE"/>
    <property type="match status" value="1"/>
</dbReference>
<evidence type="ECO:0000256" key="12">
    <source>
        <dbReference type="ARBA" id="ARBA00023306"/>
    </source>
</evidence>
<comment type="subcellular location">
    <subcellularLocation>
        <location evidence="1">Nucleus</location>
    </subcellularLocation>
</comment>
<dbReference type="Gene3D" id="1.10.510.10">
    <property type="entry name" value="Transferase(Phosphotransferase) domain 1"/>
    <property type="match status" value="1"/>
</dbReference>
<dbReference type="GO" id="GO:0045944">
    <property type="term" value="P:positive regulation of transcription by RNA polymerase II"/>
    <property type="evidence" value="ECO:0007669"/>
    <property type="project" value="TreeGrafter"/>
</dbReference>
<evidence type="ECO:0000256" key="16">
    <source>
        <dbReference type="ARBA" id="ARBA00042858"/>
    </source>
</evidence>
<dbReference type="GO" id="GO:0005737">
    <property type="term" value="C:cytoplasm"/>
    <property type="evidence" value="ECO:0007669"/>
    <property type="project" value="TreeGrafter"/>
</dbReference>
<feature type="binding site" evidence="18">
    <location>
        <begin position="42"/>
        <end position="50"/>
    </location>
    <ligand>
        <name>ATP</name>
        <dbReference type="ChEBI" id="CHEBI:30616"/>
    </ligand>
</feature>
<dbReference type="EC" id="2.7.11.23" evidence="3"/>
<name>F0WSV0_9STRA</name>
<keyword evidence="4 20" id="KW-0723">Serine/threonine-protein kinase</keyword>
<evidence type="ECO:0000256" key="21">
    <source>
        <dbReference type="SAM" id="MobiDB-lite"/>
    </source>
</evidence>
<evidence type="ECO:0000256" key="17">
    <source>
        <dbReference type="PIRSR" id="PIRSR637770-1"/>
    </source>
</evidence>
<evidence type="ECO:0000256" key="2">
    <source>
        <dbReference type="ARBA" id="ARBA00006485"/>
    </source>
</evidence>
<keyword evidence="9 23" id="KW-0418">Kinase</keyword>
<evidence type="ECO:0000256" key="18">
    <source>
        <dbReference type="PIRSR" id="PIRSR637770-2"/>
    </source>
</evidence>